<organism evidence="3 4">
    <name type="scientific">Emticicia aquatilis</name>
    <dbReference type="NCBI Taxonomy" id="1537369"/>
    <lineage>
        <taxon>Bacteria</taxon>
        <taxon>Pseudomonadati</taxon>
        <taxon>Bacteroidota</taxon>
        <taxon>Cytophagia</taxon>
        <taxon>Cytophagales</taxon>
        <taxon>Leadbetterellaceae</taxon>
        <taxon>Emticicia</taxon>
    </lineage>
</organism>
<evidence type="ECO:0008006" key="5">
    <source>
        <dbReference type="Google" id="ProtNLM"/>
    </source>
</evidence>
<feature type="domain" description="Ig-like" evidence="2">
    <location>
        <begin position="488"/>
        <end position="558"/>
    </location>
</feature>
<dbReference type="InterPro" id="IPR028974">
    <property type="entry name" value="TSP_type-3_rpt"/>
</dbReference>
<reference evidence="3" key="2">
    <citation type="submission" date="2020-09" db="EMBL/GenBank/DDBJ databases">
        <authorList>
            <person name="Sun Q."/>
            <person name="Zhou Y."/>
        </authorList>
    </citation>
    <scope>NUCLEOTIDE SEQUENCE</scope>
    <source>
        <strain evidence="3">CGMCC 1.15958</strain>
    </source>
</reference>
<accession>A0A916Z085</accession>
<dbReference type="Pfam" id="PF19081">
    <property type="entry name" value="Ig_7"/>
    <property type="match status" value="1"/>
</dbReference>
<dbReference type="Proteomes" id="UP000609064">
    <property type="component" value="Unassembled WGS sequence"/>
</dbReference>
<evidence type="ECO:0000259" key="1">
    <source>
        <dbReference type="Pfam" id="PF01345"/>
    </source>
</evidence>
<dbReference type="RefSeq" id="WP_188768250.1">
    <property type="nucleotide sequence ID" value="NZ_BMKK01000008.1"/>
</dbReference>
<dbReference type="Gene3D" id="4.10.1080.10">
    <property type="entry name" value="TSP type-3 repeat"/>
    <property type="match status" value="1"/>
</dbReference>
<gene>
    <name evidence="3" type="ORF">GCM10011514_37630</name>
</gene>
<keyword evidence="4" id="KW-1185">Reference proteome</keyword>
<dbReference type="AlphaFoldDB" id="A0A916Z085"/>
<evidence type="ECO:0000313" key="4">
    <source>
        <dbReference type="Proteomes" id="UP000609064"/>
    </source>
</evidence>
<feature type="domain" description="DUF11" evidence="1">
    <location>
        <begin position="360"/>
        <end position="473"/>
    </location>
</feature>
<dbReference type="GO" id="GO:0005509">
    <property type="term" value="F:calcium ion binding"/>
    <property type="evidence" value="ECO:0007669"/>
    <property type="project" value="InterPro"/>
</dbReference>
<dbReference type="EMBL" id="BMKK01000008">
    <property type="protein sequence ID" value="GGD70034.1"/>
    <property type="molecule type" value="Genomic_DNA"/>
</dbReference>
<dbReference type="InterPro" id="IPR001434">
    <property type="entry name" value="OmcB-like_DUF11"/>
</dbReference>
<dbReference type="InterPro" id="IPR013783">
    <property type="entry name" value="Ig-like_fold"/>
</dbReference>
<comment type="caution">
    <text evidence="3">The sequence shown here is derived from an EMBL/GenBank/DDBJ whole genome shotgun (WGS) entry which is preliminary data.</text>
</comment>
<dbReference type="SUPFAM" id="SSF103647">
    <property type="entry name" value="TSP type-3 repeat"/>
    <property type="match status" value="1"/>
</dbReference>
<protein>
    <recommendedName>
        <fullName evidence="5">DUF11 domain-containing protein</fullName>
    </recommendedName>
</protein>
<evidence type="ECO:0000313" key="3">
    <source>
        <dbReference type="EMBL" id="GGD70034.1"/>
    </source>
</evidence>
<reference evidence="3" key="1">
    <citation type="journal article" date="2014" name="Int. J. Syst. Evol. Microbiol.">
        <title>Complete genome sequence of Corynebacterium casei LMG S-19264T (=DSM 44701T), isolated from a smear-ripened cheese.</title>
        <authorList>
            <consortium name="US DOE Joint Genome Institute (JGI-PGF)"/>
            <person name="Walter F."/>
            <person name="Albersmeier A."/>
            <person name="Kalinowski J."/>
            <person name="Ruckert C."/>
        </authorList>
    </citation>
    <scope>NUCLEOTIDE SEQUENCE</scope>
    <source>
        <strain evidence="3">CGMCC 1.15958</strain>
    </source>
</reference>
<dbReference type="NCBIfam" id="TIGR01451">
    <property type="entry name" value="B_ant_repeat"/>
    <property type="match status" value="1"/>
</dbReference>
<proteinExistence type="predicted"/>
<sequence>MDPIAGRGAYIGSVSGGGVCLLCGTANAPNIIDGDQSNYAVATLPVSLVNNTPIIIIKDSLQYYPGGNEAGFIIGPDGGLLSASILGNLKVETYRNGVLKETGMFSGGGSLLSLSVLQGSSDGKQILSFVTTQDFDEVRLVSNGTVGALTSIRVYGAFEGPANCAHDCVNALTGSEVTGNAVVGSSGLCLLSSVNNIANVTGDTTLAANVTIAVGLGCTKSIEVTAASTYAAGTFAGFLLKNNSGLLDLTLLGGISIQLYNGATLVQNVNSASLLTAVALGGANPAYQIGVKAIGTFNKIRITFSSLAAVGASYDVYYAFVKLDADGDGVPDCMDKCSGNDLLDNDGDGVPDACDSNLIDISLTKAVDNATPALGANVNFLITATRDVTTLNATGLKVKDLLPAGFTYVSHSAATGTLYNPTTGIWNIGSALGGTTNILSLQLTAKVDSVGVISNLAEIVSAFETDTDSPYNNGVTTEDDIASACVSVPIQICQGQSLILTAPGTAPSYQWYKDNVLISGATSATFTVTESGSYSVNFTASSGCLTGNCCPVIVNVNPLPTVSAGADVAICGSTPTTLTATGTGTLLWSTGATTASITVNPTSTTVYTVTATSTAGCVSTSSVTVTVKPAPLSANAVTFCSNAGTPSTSADDTFTIVLNPSGGSGTTYTVLLNNVSTGVTYNYNATTPPTISAGLISGGVRTLKIIDANGCELTTSVTPPASCSVCPPKICVPITIVKQ</sequence>
<evidence type="ECO:0000259" key="2">
    <source>
        <dbReference type="Pfam" id="PF19081"/>
    </source>
</evidence>
<name>A0A916Z085_9BACT</name>
<dbReference type="InterPro" id="IPR044023">
    <property type="entry name" value="Ig_7"/>
</dbReference>
<dbReference type="InterPro" id="IPR047589">
    <property type="entry name" value="DUF11_rpt"/>
</dbReference>
<dbReference type="Gene3D" id="2.60.40.10">
    <property type="entry name" value="Immunoglobulins"/>
    <property type="match status" value="1"/>
</dbReference>
<dbReference type="Pfam" id="PF01345">
    <property type="entry name" value="DUF11"/>
    <property type="match status" value="1"/>
</dbReference>